<evidence type="ECO:0000256" key="3">
    <source>
        <dbReference type="ARBA" id="ARBA00022553"/>
    </source>
</evidence>
<dbReference type="SUPFAM" id="SSF52172">
    <property type="entry name" value="CheY-like"/>
    <property type="match status" value="1"/>
</dbReference>
<evidence type="ECO:0000256" key="1">
    <source>
        <dbReference type="ARBA" id="ARBA00000085"/>
    </source>
</evidence>
<dbReference type="PROSITE" id="PS00041">
    <property type="entry name" value="HTH_ARAC_FAMILY_1"/>
    <property type="match status" value="1"/>
</dbReference>
<dbReference type="CDD" id="cd00082">
    <property type="entry name" value="HisKA"/>
    <property type="match status" value="1"/>
</dbReference>
<dbReference type="STRING" id="883158.HMPREF9140_01566"/>
<dbReference type="eggNOG" id="COG2207">
    <property type="taxonomic scope" value="Bacteria"/>
</dbReference>
<keyword evidence="8" id="KW-0472">Membrane</keyword>
<dbReference type="EC" id="2.7.13.3" evidence="2"/>
<dbReference type="SUPFAM" id="SSF55874">
    <property type="entry name" value="ATPase domain of HSP90 chaperone/DNA topoisomerase II/histidine kinase"/>
    <property type="match status" value="1"/>
</dbReference>
<dbReference type="RefSeq" id="WP_006953058.1">
    <property type="nucleotide sequence ID" value="NZ_JH594522.1"/>
</dbReference>
<keyword evidence="8" id="KW-0812">Transmembrane</keyword>
<dbReference type="InterPro" id="IPR004358">
    <property type="entry name" value="Sig_transdc_His_kin-like_C"/>
</dbReference>
<evidence type="ECO:0000259" key="10">
    <source>
        <dbReference type="PROSITE" id="PS50109"/>
    </source>
</evidence>
<feature type="domain" description="Response regulatory" evidence="11">
    <location>
        <begin position="732"/>
        <end position="847"/>
    </location>
</feature>
<dbReference type="InterPro" id="IPR001789">
    <property type="entry name" value="Sig_transdc_resp-reg_receiver"/>
</dbReference>
<dbReference type="HOGENOM" id="CLU_013213_0_0_10"/>
<sequence length="991" mass="112688">MSNYNKSLLGNAVDTLPRTVCNVLMNLLVFMKTKSFRCSPSLFATFILCSILLAACNKKQASEERKVTSGTTQTLQKKSGKNMEELLKDFEQQNEKERVGTANLILDIIYQEEITDSLLKVTTHTPADSVELLVWYWASEHFWDKQDYNESMRCVMKALPLTYRIGNQESQSDCEQLMGQIHFRRSDFVHALEHVNKSLEIDRKMGDKSRISSSLNTLAAICLTAKQPKDSEHYILEAISYSTAAQDSNRMAIQYGIASEVYHTLGKERLALDYAQRAYSMDSILGNTEKMGIRLSQMAAAQMAMRHDGDAERLMKRALPMLEKEGYELSLSVCRNQMGELLNRRGAHAEAAQLLRKSAESCEKRQDVYNESRARKGLYEALKGTNLAEADKHLVRYVTLQDSIYHHEMEQAVSQNNVKYKTEELAFQQERERAEKRFILLGGIASTVVLLLVMGILIYSGRVRRRNHRILKRMSALRENFFTNITHEFRTPLAVILGLSHDLQTVETDGVKEKAQVIERQGNGLLRLINQLLDISKVKSEVGNPDWFNGNITVYFEMIIESWNEYARNKNIDLQYFSKDTVEMDFVPDYANKLINNLLSNAFKFTPEYGKVSVVVWRKDDHLLIDVADTGSGMDKETIEHVFEPFYQSNNNSHNIGSGVGMALVKQIIDVVEGSITVESKPEKGTTFHISIPIRNNCKRQLPIETVTNNNPILPETGKMPADSEKGDNECNLLIIEDNHDIAAYIGSQFADEYAVSYASNGREGLEKALELVPDLIITDLMMPEMDGLEVCRQVRKNEIISHIPIIIVTAKITDKERIEGIEAGADAYLIKPFSSDELRTWTEKLLAGRRLLQQKFANMSAESEESEESSTTLKREVELHFINKVTDFIYMQIGHSKDISVSRLASNMCMSERQFYRKINALTGYTPSAYIQHLKIKRACNMLDRNPNISFVEVADRCGFDAYPNFVRAFRQVCGVTPTDYRKERTAPDA</sequence>
<dbReference type="PRINTS" id="PR00344">
    <property type="entry name" value="BCTRLSENSOR"/>
</dbReference>
<evidence type="ECO:0000256" key="5">
    <source>
        <dbReference type="ARBA" id="ARBA00023125"/>
    </source>
</evidence>
<dbReference type="SUPFAM" id="SSF48452">
    <property type="entry name" value="TPR-like"/>
    <property type="match status" value="2"/>
</dbReference>
<dbReference type="PROSITE" id="PS50109">
    <property type="entry name" value="HIS_KIN"/>
    <property type="match status" value="1"/>
</dbReference>
<feature type="domain" description="Histidine kinase" evidence="10">
    <location>
        <begin position="484"/>
        <end position="696"/>
    </location>
</feature>
<dbReference type="PANTHER" id="PTHR43547">
    <property type="entry name" value="TWO-COMPONENT HISTIDINE KINASE"/>
    <property type="match status" value="1"/>
</dbReference>
<dbReference type="Gene3D" id="1.25.40.10">
    <property type="entry name" value="Tetratricopeptide repeat domain"/>
    <property type="match status" value="1"/>
</dbReference>
<dbReference type="PROSITE" id="PS01124">
    <property type="entry name" value="HTH_ARAC_FAMILY_2"/>
    <property type="match status" value="1"/>
</dbReference>
<dbReference type="SMART" id="SM00448">
    <property type="entry name" value="REC"/>
    <property type="match status" value="1"/>
</dbReference>
<dbReference type="InterPro" id="IPR005467">
    <property type="entry name" value="His_kinase_dom"/>
</dbReference>
<dbReference type="Gene3D" id="1.10.287.130">
    <property type="match status" value="1"/>
</dbReference>
<dbReference type="InterPro" id="IPR036097">
    <property type="entry name" value="HisK_dim/P_sf"/>
</dbReference>
<evidence type="ECO:0000256" key="2">
    <source>
        <dbReference type="ARBA" id="ARBA00012438"/>
    </source>
</evidence>
<evidence type="ECO:0000259" key="11">
    <source>
        <dbReference type="PROSITE" id="PS50110"/>
    </source>
</evidence>
<keyword evidence="5" id="KW-0238">DNA-binding</keyword>
<keyword evidence="4" id="KW-0805">Transcription regulation</keyword>
<accession>H1Q3S8</accession>
<feature type="domain" description="HTH araC/xylS-type" evidence="9">
    <location>
        <begin position="884"/>
        <end position="985"/>
    </location>
</feature>
<dbReference type="eggNOG" id="COG0457">
    <property type="taxonomic scope" value="Bacteria"/>
</dbReference>
<evidence type="ECO:0000256" key="6">
    <source>
        <dbReference type="ARBA" id="ARBA00023163"/>
    </source>
</evidence>
<dbReference type="AlphaFoldDB" id="H1Q3S8"/>
<dbReference type="InterPro" id="IPR011990">
    <property type="entry name" value="TPR-like_helical_dom_sf"/>
</dbReference>
<evidence type="ECO:0000256" key="4">
    <source>
        <dbReference type="ARBA" id="ARBA00023015"/>
    </source>
</evidence>
<dbReference type="Pfam" id="PF02518">
    <property type="entry name" value="HATPase_c"/>
    <property type="match status" value="1"/>
</dbReference>
<dbReference type="InterPro" id="IPR003594">
    <property type="entry name" value="HATPase_dom"/>
</dbReference>
<name>H1Q3S8_9BACT</name>
<evidence type="ECO:0000313" key="13">
    <source>
        <dbReference type="Proteomes" id="UP000016023"/>
    </source>
</evidence>
<dbReference type="SUPFAM" id="SSF46689">
    <property type="entry name" value="Homeodomain-like"/>
    <property type="match status" value="1"/>
</dbReference>
<dbReference type="InterPro" id="IPR009057">
    <property type="entry name" value="Homeodomain-like_sf"/>
</dbReference>
<dbReference type="GO" id="GO:0003700">
    <property type="term" value="F:DNA-binding transcription factor activity"/>
    <property type="evidence" value="ECO:0007669"/>
    <property type="project" value="InterPro"/>
</dbReference>
<keyword evidence="3 7" id="KW-0597">Phosphoprotein</keyword>
<comment type="caution">
    <text evidence="12">The sequence shown here is derived from an EMBL/GenBank/DDBJ whole genome shotgun (WGS) entry which is preliminary data.</text>
</comment>
<dbReference type="Pfam" id="PF00512">
    <property type="entry name" value="HisKA"/>
    <property type="match status" value="1"/>
</dbReference>
<evidence type="ECO:0000259" key="9">
    <source>
        <dbReference type="PROSITE" id="PS01124"/>
    </source>
</evidence>
<gene>
    <name evidence="12" type="ORF">HMPREF9140_01566</name>
</gene>
<evidence type="ECO:0000256" key="7">
    <source>
        <dbReference type="PROSITE-ProRule" id="PRU00169"/>
    </source>
</evidence>
<feature type="transmembrane region" description="Helical" evidence="8">
    <location>
        <begin position="438"/>
        <end position="459"/>
    </location>
</feature>
<dbReference type="GO" id="GO:0043565">
    <property type="term" value="F:sequence-specific DNA binding"/>
    <property type="evidence" value="ECO:0007669"/>
    <property type="project" value="InterPro"/>
</dbReference>
<dbReference type="eggNOG" id="COG0745">
    <property type="taxonomic scope" value="Bacteria"/>
</dbReference>
<dbReference type="PATRIC" id="fig|883158.3.peg.1567"/>
<dbReference type="InterPro" id="IPR011006">
    <property type="entry name" value="CheY-like_superfamily"/>
</dbReference>
<dbReference type="SMART" id="SM00342">
    <property type="entry name" value="HTH_ARAC"/>
    <property type="match status" value="1"/>
</dbReference>
<dbReference type="Pfam" id="PF12833">
    <property type="entry name" value="HTH_18"/>
    <property type="match status" value="1"/>
</dbReference>
<dbReference type="Gene3D" id="1.10.10.60">
    <property type="entry name" value="Homeodomain-like"/>
    <property type="match status" value="2"/>
</dbReference>
<keyword evidence="13" id="KW-1185">Reference proteome</keyword>
<dbReference type="InterPro" id="IPR003661">
    <property type="entry name" value="HisK_dim/P_dom"/>
</dbReference>
<dbReference type="EMBL" id="AGWK01000042">
    <property type="protein sequence ID" value="EHO68526.1"/>
    <property type="molecule type" value="Genomic_DNA"/>
</dbReference>
<proteinExistence type="predicted"/>
<evidence type="ECO:0000313" key="12">
    <source>
        <dbReference type="EMBL" id="EHO68526.1"/>
    </source>
</evidence>
<dbReference type="SMART" id="SM00388">
    <property type="entry name" value="HisKA"/>
    <property type="match status" value="1"/>
</dbReference>
<reference evidence="12 13" key="1">
    <citation type="submission" date="2011-12" db="EMBL/GenBank/DDBJ databases">
        <title>The Genome Sequence of Prevotella micans F0438.</title>
        <authorList>
            <consortium name="The Broad Institute Genome Sequencing Platform"/>
            <person name="Earl A."/>
            <person name="Ward D."/>
            <person name="Feldgarden M."/>
            <person name="Gevers D."/>
            <person name="Izard J."/>
            <person name="Baranova O.V."/>
            <person name="Blanton J.M."/>
            <person name="Wade W.G."/>
            <person name="Dewhirst F.E."/>
            <person name="Young S.K."/>
            <person name="Zeng Q."/>
            <person name="Gargeya S."/>
            <person name="Fitzgerald M."/>
            <person name="Haas B."/>
            <person name="Abouelleil A."/>
            <person name="Alvarado L."/>
            <person name="Arachchi H.M."/>
            <person name="Berlin A."/>
            <person name="Chapman S.B."/>
            <person name="Gearin G."/>
            <person name="Goldberg J."/>
            <person name="Griggs A."/>
            <person name="Gujja S."/>
            <person name="Hansen M."/>
            <person name="Heiman D."/>
            <person name="Howarth C."/>
            <person name="Larimer J."/>
            <person name="Lui A."/>
            <person name="MacDonald P.J.P."/>
            <person name="McCowen C."/>
            <person name="Montmayeur A."/>
            <person name="Murphy C."/>
            <person name="Neiman D."/>
            <person name="Pearson M."/>
            <person name="Priest M."/>
            <person name="Roberts A."/>
            <person name="Saif S."/>
            <person name="Shea T."/>
            <person name="Sisk P."/>
            <person name="Stolte C."/>
            <person name="Sykes S."/>
            <person name="Wortman J."/>
            <person name="Nusbaum C."/>
            <person name="Birren B."/>
        </authorList>
    </citation>
    <scope>NUCLEOTIDE SEQUENCE [LARGE SCALE GENOMIC DNA]</scope>
    <source>
        <strain evidence="12 13">F0438</strain>
    </source>
</reference>
<dbReference type="InterPro" id="IPR018062">
    <property type="entry name" value="HTH_AraC-typ_CS"/>
</dbReference>
<dbReference type="eggNOG" id="COG2205">
    <property type="taxonomic scope" value="Bacteria"/>
</dbReference>
<dbReference type="GO" id="GO:0000155">
    <property type="term" value="F:phosphorelay sensor kinase activity"/>
    <property type="evidence" value="ECO:0007669"/>
    <property type="project" value="InterPro"/>
</dbReference>
<protein>
    <recommendedName>
        <fullName evidence="2">histidine kinase</fullName>
        <ecNumber evidence="2">2.7.13.3</ecNumber>
    </recommendedName>
</protein>
<dbReference type="InterPro" id="IPR018060">
    <property type="entry name" value="HTH_AraC"/>
</dbReference>
<feature type="transmembrane region" description="Helical" evidence="8">
    <location>
        <begin position="39"/>
        <end position="56"/>
    </location>
</feature>
<dbReference type="Gene3D" id="3.40.50.2300">
    <property type="match status" value="1"/>
</dbReference>
<keyword evidence="8" id="KW-1133">Transmembrane helix</keyword>
<comment type="catalytic activity">
    <reaction evidence="1">
        <text>ATP + protein L-histidine = ADP + protein N-phospho-L-histidine.</text>
        <dbReference type="EC" id="2.7.13.3"/>
    </reaction>
</comment>
<dbReference type="InterPro" id="IPR036890">
    <property type="entry name" value="HATPase_C_sf"/>
</dbReference>
<dbReference type="Pfam" id="PF00072">
    <property type="entry name" value="Response_reg"/>
    <property type="match status" value="1"/>
</dbReference>
<dbReference type="CDD" id="cd17574">
    <property type="entry name" value="REC_OmpR"/>
    <property type="match status" value="1"/>
</dbReference>
<dbReference type="SUPFAM" id="SSF47384">
    <property type="entry name" value="Homodimeric domain of signal transducing histidine kinase"/>
    <property type="match status" value="1"/>
</dbReference>
<feature type="modified residue" description="4-aspartylphosphate" evidence="7">
    <location>
        <position position="780"/>
    </location>
</feature>
<dbReference type="Gene3D" id="3.30.565.10">
    <property type="entry name" value="Histidine kinase-like ATPase, C-terminal domain"/>
    <property type="match status" value="1"/>
</dbReference>
<dbReference type="PROSITE" id="PS50110">
    <property type="entry name" value="RESPONSE_REGULATORY"/>
    <property type="match status" value="1"/>
</dbReference>
<dbReference type="SMART" id="SM00387">
    <property type="entry name" value="HATPase_c"/>
    <property type="match status" value="1"/>
</dbReference>
<organism evidence="12 13">
    <name type="scientific">Prevotella micans F0438</name>
    <dbReference type="NCBI Taxonomy" id="883158"/>
    <lineage>
        <taxon>Bacteria</taxon>
        <taxon>Pseudomonadati</taxon>
        <taxon>Bacteroidota</taxon>
        <taxon>Bacteroidia</taxon>
        <taxon>Bacteroidales</taxon>
        <taxon>Prevotellaceae</taxon>
        <taxon>Prevotella</taxon>
    </lineage>
</organism>
<keyword evidence="6" id="KW-0804">Transcription</keyword>
<dbReference type="PANTHER" id="PTHR43547:SF2">
    <property type="entry name" value="HYBRID SIGNAL TRANSDUCTION HISTIDINE KINASE C"/>
    <property type="match status" value="1"/>
</dbReference>
<dbReference type="Proteomes" id="UP000016023">
    <property type="component" value="Unassembled WGS sequence"/>
</dbReference>
<evidence type="ECO:0000256" key="8">
    <source>
        <dbReference type="SAM" id="Phobius"/>
    </source>
</evidence>